<feature type="domain" description="VWFA" evidence="1">
    <location>
        <begin position="64"/>
        <end position="250"/>
    </location>
</feature>
<dbReference type="SUPFAM" id="SSF53300">
    <property type="entry name" value="vWA-like"/>
    <property type="match status" value="1"/>
</dbReference>
<dbReference type="InterPro" id="IPR036465">
    <property type="entry name" value="vWFA_dom_sf"/>
</dbReference>
<dbReference type="SMART" id="SM00327">
    <property type="entry name" value="VWA"/>
    <property type="match status" value="1"/>
</dbReference>
<protein>
    <submittedName>
        <fullName evidence="2">Zinc finger-like</fullName>
    </submittedName>
</protein>
<reference evidence="2" key="1">
    <citation type="submission" date="2018-08" db="EMBL/GenBank/DDBJ databases">
        <title>Oryza glaberrima genomic DNA, chromosome 11, BAC clone:Ogla0117M13.</title>
        <authorList>
            <person name="Wu J."/>
            <person name="Kanamori H."/>
        </authorList>
    </citation>
    <scope>NUCLEOTIDE SEQUENCE</scope>
    <source>
        <strain evidence="2">IRGC104038</strain>
    </source>
</reference>
<dbReference type="Pfam" id="PF13768">
    <property type="entry name" value="VWA_3"/>
    <property type="match status" value="1"/>
</dbReference>
<dbReference type="PANTHER" id="PTHR10579:SF57">
    <property type="entry name" value="OS11G0687100 PROTEIN"/>
    <property type="match status" value="1"/>
</dbReference>
<proteinExistence type="predicted"/>
<evidence type="ECO:0000313" key="2">
    <source>
        <dbReference type="EMBL" id="BBF89610.1"/>
    </source>
</evidence>
<dbReference type="EMBL" id="AP018865">
    <property type="protein sequence ID" value="BBF89610.1"/>
    <property type="molecule type" value="Genomic_DNA"/>
</dbReference>
<name>A0A679BA54_ORYGL</name>
<dbReference type="PROSITE" id="PS50234">
    <property type="entry name" value="VWFA"/>
    <property type="match status" value="1"/>
</dbReference>
<dbReference type="InterPro" id="IPR051266">
    <property type="entry name" value="CLCR"/>
</dbReference>
<evidence type="ECO:0000259" key="1">
    <source>
        <dbReference type="PROSITE" id="PS50234"/>
    </source>
</evidence>
<dbReference type="Gene3D" id="3.40.50.410">
    <property type="entry name" value="von Willebrand factor, type A domain"/>
    <property type="match status" value="1"/>
</dbReference>
<dbReference type="AlphaFoldDB" id="A0A679BA54"/>
<dbReference type="InterPro" id="IPR002035">
    <property type="entry name" value="VWF_A"/>
</dbReference>
<dbReference type="PANTHER" id="PTHR10579">
    <property type="entry name" value="CALCIUM-ACTIVATED CHLORIDE CHANNEL REGULATOR"/>
    <property type="match status" value="1"/>
</dbReference>
<accession>A0A679BA54</accession>
<sequence>MDNAMNLEHECMGGAKATSADPVKVSTTTIFPTISRGHTTKDFQVLLRVEAPPMADLKGHVPIDIVAVLDVSGSMGDPAMAASNFEKNKPPSRLDVLKEAIKFIIRKLDDGDRLSIVAFNDRPVKEYSTGLLDISGNGRRIAEKKVDWLEAQGGTALMPALEEAIRVLDSRSGDSRNRVGFIILLTDGDDTSGFRWSREAIHGAVGKYPVHTFGLGAAHNSEALLYIAQESRGTYSFVDDENMDKIAGALAVCLGGLKTVAAIDTRVSLKVAELSGARIERIDSGGYESHVACGGASGEVVVGVLYAGEVKNFIIHLHLPAASVSSLECGYCDAATVCDHHCRRRRHEQRLLEIGYSYRRAPDASAISIGGRGVFVQRPEEEVLLLSPMVLQHIVRFELLEIVAGFVESEIIILEKKTTTTTTEQLQRKWEEVRRAWQVLGVVELDGMEKEVDAIVSSLRRGLAYVSSWVSSHQMQRATAMGSPEKVAAGLMTPAMVSMVEEARRLPPPTAAKKKPGCDDDVQDMIGQRLELWSKVRREVPLMYEASASAEEEEEQQLVTAVFREASLEAIDRAMHRDVYLAVVHASNRKRCAGEEVADEAIIHRSDS</sequence>
<organism evidence="2">
    <name type="scientific">Oryza glaberrima</name>
    <name type="common">African rice</name>
    <dbReference type="NCBI Taxonomy" id="4538"/>
    <lineage>
        <taxon>Eukaryota</taxon>
        <taxon>Viridiplantae</taxon>
        <taxon>Streptophyta</taxon>
        <taxon>Embryophyta</taxon>
        <taxon>Tracheophyta</taxon>
        <taxon>Spermatophyta</taxon>
        <taxon>Magnoliopsida</taxon>
        <taxon>Liliopsida</taxon>
        <taxon>Poales</taxon>
        <taxon>Poaceae</taxon>
        <taxon>BOP clade</taxon>
        <taxon>Oryzoideae</taxon>
        <taxon>Oryzeae</taxon>
        <taxon>Oryzinae</taxon>
        <taxon>Oryza</taxon>
    </lineage>
</organism>
<gene>
    <name evidence="2" type="primary">Ogla0117M13.42</name>
</gene>